<reference evidence="1" key="1">
    <citation type="submission" date="2022-10" db="EMBL/GenBank/DDBJ databases">
        <title>Genome Sequence of Xylaria curta.</title>
        <authorList>
            <person name="Buettner E."/>
        </authorList>
    </citation>
    <scope>NUCLEOTIDE SEQUENCE</scope>
    <source>
        <strain evidence="1">Babe10</strain>
    </source>
</reference>
<name>A0ACC1P782_9PEZI</name>
<proteinExistence type="predicted"/>
<protein>
    <submittedName>
        <fullName evidence="1">Uncharacterized protein</fullName>
    </submittedName>
</protein>
<accession>A0ACC1P782</accession>
<comment type="caution">
    <text evidence="1">The sequence shown here is derived from an EMBL/GenBank/DDBJ whole genome shotgun (WGS) entry which is preliminary data.</text>
</comment>
<evidence type="ECO:0000313" key="1">
    <source>
        <dbReference type="EMBL" id="KAJ2987278.1"/>
    </source>
</evidence>
<dbReference type="EMBL" id="JAPDGR010000816">
    <property type="protein sequence ID" value="KAJ2987278.1"/>
    <property type="molecule type" value="Genomic_DNA"/>
</dbReference>
<dbReference type="Proteomes" id="UP001143856">
    <property type="component" value="Unassembled WGS sequence"/>
</dbReference>
<evidence type="ECO:0000313" key="2">
    <source>
        <dbReference type="Proteomes" id="UP001143856"/>
    </source>
</evidence>
<organism evidence="1 2">
    <name type="scientific">Xylaria curta</name>
    <dbReference type="NCBI Taxonomy" id="42375"/>
    <lineage>
        <taxon>Eukaryota</taxon>
        <taxon>Fungi</taxon>
        <taxon>Dikarya</taxon>
        <taxon>Ascomycota</taxon>
        <taxon>Pezizomycotina</taxon>
        <taxon>Sordariomycetes</taxon>
        <taxon>Xylariomycetidae</taxon>
        <taxon>Xylariales</taxon>
        <taxon>Xylariaceae</taxon>
        <taxon>Xylaria</taxon>
    </lineage>
</organism>
<gene>
    <name evidence="1" type="ORF">NUW58_g4594</name>
</gene>
<keyword evidence="2" id="KW-1185">Reference proteome</keyword>
<sequence>MGPLSVTNAVAGLLTAAHEIARLLGPYVSASRETPSIAICTPVRRFSARVPRRGALVGINQVVTIPKSRVLLFAELEGVVQRLVMRSASLHADGEVAESITGA</sequence>